<dbReference type="EMBL" id="CP123759">
    <property type="protein sequence ID" value="WGO84062.1"/>
    <property type="molecule type" value="Genomic_DNA"/>
</dbReference>
<accession>A0ABY8P3I8</accession>
<evidence type="ECO:0000313" key="3">
    <source>
        <dbReference type="Proteomes" id="UP001231859"/>
    </source>
</evidence>
<feature type="domain" description="AB hydrolase-1" evidence="1">
    <location>
        <begin position="5"/>
        <end position="112"/>
    </location>
</feature>
<sequence>MPTKYPIILVHGLFGFDRIAGYPSFFAIENRLKKQGYNVFSPISSGVNSNEVNGEQLWLYIEELKRKIGCDKVNLIAYSQGALFTRYVATNYSASIASVTSMNAVNHGSEIADLVRKVLILGKLTETGVVSTAKNIFHIYFFYIIRHIKSARSNCWRLFKAI</sequence>
<name>A0ABY8P3I8_9GAMM</name>
<keyword evidence="3" id="KW-1185">Reference proteome</keyword>
<keyword evidence="2" id="KW-0378">Hydrolase</keyword>
<reference evidence="2 3" key="1">
    <citation type="submission" date="2023-04" db="EMBL/GenBank/DDBJ databases">
        <title>Genome dynamics across the evolutionary transition to endosymbiosis.</title>
        <authorList>
            <person name="Siozios S."/>
            <person name="Nadal-Jimenez P."/>
            <person name="Azagi T."/>
            <person name="Sprong H."/>
            <person name="Frost C.L."/>
            <person name="Parratt S.R."/>
            <person name="Taylor G."/>
            <person name="Brettell L."/>
            <person name="Lew K.C."/>
            <person name="Croft L."/>
            <person name="King K.C."/>
            <person name="Brockhurst M.A."/>
            <person name="Hypsa V."/>
            <person name="Novakova E."/>
            <person name="Darby A.C."/>
            <person name="Hurst G.D.D."/>
        </authorList>
    </citation>
    <scope>NUCLEOTIDE SEQUENCE [LARGE SCALE GENOMIC DNA]</scope>
    <source>
        <strain evidence="3">aApi_AU</strain>
    </source>
</reference>
<proteinExistence type="predicted"/>
<organism evidence="2 3">
    <name type="scientific">Arsenophonus apicola</name>
    <dbReference type="NCBI Taxonomy" id="2879119"/>
    <lineage>
        <taxon>Bacteria</taxon>
        <taxon>Pseudomonadati</taxon>
        <taxon>Pseudomonadota</taxon>
        <taxon>Gammaproteobacteria</taxon>
        <taxon>Enterobacterales</taxon>
        <taxon>Morganellaceae</taxon>
        <taxon>Arsenophonus</taxon>
    </lineage>
</organism>
<dbReference type="RefSeq" id="WP_280939092.1">
    <property type="nucleotide sequence ID" value="NZ_CP123759.1"/>
</dbReference>
<gene>
    <name evidence="2" type="ORF">QG404_03935</name>
</gene>
<evidence type="ECO:0000313" key="2">
    <source>
        <dbReference type="EMBL" id="WGO84062.1"/>
    </source>
</evidence>
<dbReference type="GO" id="GO:0016787">
    <property type="term" value="F:hydrolase activity"/>
    <property type="evidence" value="ECO:0007669"/>
    <property type="project" value="UniProtKB-KW"/>
</dbReference>
<protein>
    <submittedName>
        <fullName evidence="2">Alpha/beta fold hydrolase</fullName>
    </submittedName>
</protein>
<dbReference type="SUPFAM" id="SSF53474">
    <property type="entry name" value="alpha/beta-Hydrolases"/>
    <property type="match status" value="1"/>
</dbReference>
<dbReference type="Pfam" id="PF00561">
    <property type="entry name" value="Abhydrolase_1"/>
    <property type="match status" value="1"/>
</dbReference>
<evidence type="ECO:0000259" key="1">
    <source>
        <dbReference type="Pfam" id="PF00561"/>
    </source>
</evidence>
<dbReference type="InterPro" id="IPR000073">
    <property type="entry name" value="AB_hydrolase_1"/>
</dbReference>
<dbReference type="Gene3D" id="3.40.50.1820">
    <property type="entry name" value="alpha/beta hydrolase"/>
    <property type="match status" value="1"/>
</dbReference>
<dbReference type="Proteomes" id="UP001231859">
    <property type="component" value="Chromosome"/>
</dbReference>
<dbReference type="InterPro" id="IPR029058">
    <property type="entry name" value="AB_hydrolase_fold"/>
</dbReference>